<evidence type="ECO:0000313" key="12">
    <source>
        <dbReference type="EMBL" id="ACB85917.1"/>
    </source>
</evidence>
<protein>
    <recommendedName>
        <fullName evidence="3">cysteine desulfurase</fullName>
        <ecNumber evidence="3">2.8.1.7</ecNumber>
    </recommendedName>
</protein>
<keyword evidence="12" id="KW-0032">Aminotransferase</keyword>
<reference evidence="12 13" key="1">
    <citation type="submission" date="2008-04" db="EMBL/GenBank/DDBJ databases">
        <title>Complete sequence of chromosome of Natranaerobius thermophilus JW/NM-WN-LF.</title>
        <authorList>
            <consortium name="US DOE Joint Genome Institute"/>
            <person name="Copeland A."/>
            <person name="Lucas S."/>
            <person name="Lapidus A."/>
            <person name="Glavina del Rio T."/>
            <person name="Dalin E."/>
            <person name="Tice H."/>
            <person name="Bruce D."/>
            <person name="Goodwin L."/>
            <person name="Pitluck S."/>
            <person name="Chertkov O."/>
            <person name="Brettin T."/>
            <person name="Detter J.C."/>
            <person name="Han C."/>
            <person name="Kuske C.R."/>
            <person name="Schmutz J."/>
            <person name="Larimer F."/>
            <person name="Land M."/>
            <person name="Hauser L."/>
            <person name="Kyrpides N."/>
            <person name="Lykidis A."/>
            <person name="Mesbah N.M."/>
            <person name="Wiegel J."/>
        </authorList>
    </citation>
    <scope>NUCLEOTIDE SEQUENCE [LARGE SCALE GENOMIC DNA]</scope>
    <source>
        <strain evidence="13">ATCC BAA-1301 / DSM 18059 / JW/NM-WN-LF</strain>
    </source>
</reference>
<dbReference type="Pfam" id="PF00266">
    <property type="entry name" value="Aminotran_5"/>
    <property type="match status" value="1"/>
</dbReference>
<dbReference type="Proteomes" id="UP000001683">
    <property type="component" value="Chromosome"/>
</dbReference>
<accession>B2A0N7</accession>
<dbReference type="InterPro" id="IPR000192">
    <property type="entry name" value="Aminotrans_V_dom"/>
</dbReference>
<dbReference type="GO" id="GO:0031071">
    <property type="term" value="F:cysteine desulfurase activity"/>
    <property type="evidence" value="ECO:0007669"/>
    <property type="project" value="UniProtKB-EC"/>
</dbReference>
<dbReference type="InterPro" id="IPR020578">
    <property type="entry name" value="Aminotrans_V_PyrdxlP_BS"/>
</dbReference>
<dbReference type="EMBL" id="CP001034">
    <property type="protein sequence ID" value="ACB85917.1"/>
    <property type="molecule type" value="Genomic_DNA"/>
</dbReference>
<name>B2A0N7_NATTJ</name>
<dbReference type="PROSITE" id="PS00595">
    <property type="entry name" value="AA_TRANSFER_CLASS_5"/>
    <property type="match status" value="1"/>
</dbReference>
<evidence type="ECO:0000256" key="3">
    <source>
        <dbReference type="ARBA" id="ARBA00012239"/>
    </source>
</evidence>
<keyword evidence="5" id="KW-0479">Metal-binding</keyword>
<dbReference type="Gene3D" id="3.40.640.10">
    <property type="entry name" value="Type I PLP-dependent aspartate aminotransferase-like (Major domain)"/>
    <property type="match status" value="1"/>
</dbReference>
<dbReference type="InterPro" id="IPR015421">
    <property type="entry name" value="PyrdxlP-dep_Trfase_major"/>
</dbReference>
<dbReference type="GO" id="GO:0046872">
    <property type="term" value="F:metal ion binding"/>
    <property type="evidence" value="ECO:0007669"/>
    <property type="project" value="UniProtKB-KW"/>
</dbReference>
<evidence type="ECO:0000256" key="9">
    <source>
        <dbReference type="ARBA" id="ARBA00050776"/>
    </source>
</evidence>
<evidence type="ECO:0000256" key="8">
    <source>
        <dbReference type="ARBA" id="ARBA00023014"/>
    </source>
</evidence>
<keyword evidence="7" id="KW-0408">Iron</keyword>
<dbReference type="RefSeq" id="WP_012448767.1">
    <property type="nucleotide sequence ID" value="NC_010718.1"/>
</dbReference>
<dbReference type="Gene3D" id="1.10.260.50">
    <property type="match status" value="1"/>
</dbReference>
<dbReference type="AlphaFoldDB" id="B2A0N7"/>
<comment type="catalytic activity">
    <reaction evidence="9">
        <text>(sulfur carrier)-H + L-cysteine = (sulfur carrier)-SH + L-alanine</text>
        <dbReference type="Rhea" id="RHEA:43892"/>
        <dbReference type="Rhea" id="RHEA-COMP:14737"/>
        <dbReference type="Rhea" id="RHEA-COMP:14739"/>
        <dbReference type="ChEBI" id="CHEBI:29917"/>
        <dbReference type="ChEBI" id="CHEBI:35235"/>
        <dbReference type="ChEBI" id="CHEBI:57972"/>
        <dbReference type="ChEBI" id="CHEBI:64428"/>
        <dbReference type="EC" id="2.8.1.7"/>
    </reaction>
</comment>
<dbReference type="InterPro" id="IPR015422">
    <property type="entry name" value="PyrdxlP-dep_Trfase_small"/>
</dbReference>
<dbReference type="PIRSF" id="PIRSF005572">
    <property type="entry name" value="NifS"/>
    <property type="match status" value="1"/>
</dbReference>
<evidence type="ECO:0000256" key="1">
    <source>
        <dbReference type="ARBA" id="ARBA00001933"/>
    </source>
</evidence>
<dbReference type="InParanoid" id="B2A0N7"/>
<comment type="cofactor">
    <cofactor evidence="1 10">
        <name>pyridoxal 5'-phosphate</name>
        <dbReference type="ChEBI" id="CHEBI:597326"/>
    </cofactor>
</comment>
<dbReference type="STRING" id="457570.Nther_2352"/>
<dbReference type="SUPFAM" id="SSF53383">
    <property type="entry name" value="PLP-dependent transferases"/>
    <property type="match status" value="1"/>
</dbReference>
<dbReference type="OrthoDB" id="9808002at2"/>
<evidence type="ECO:0000256" key="7">
    <source>
        <dbReference type="ARBA" id="ARBA00023004"/>
    </source>
</evidence>
<gene>
    <name evidence="12" type="ordered locus">Nther_2352</name>
</gene>
<evidence type="ECO:0000313" key="13">
    <source>
        <dbReference type="Proteomes" id="UP000001683"/>
    </source>
</evidence>
<dbReference type="Gene3D" id="3.90.1150.10">
    <property type="entry name" value="Aspartate Aminotransferase, domain 1"/>
    <property type="match status" value="1"/>
</dbReference>
<dbReference type="PANTHER" id="PTHR11601:SF34">
    <property type="entry name" value="CYSTEINE DESULFURASE"/>
    <property type="match status" value="1"/>
</dbReference>
<keyword evidence="6" id="KW-0663">Pyridoxal phosphate</keyword>
<organism evidence="12 13">
    <name type="scientific">Natranaerobius thermophilus (strain ATCC BAA-1301 / DSM 18059 / JW/NM-WN-LF)</name>
    <dbReference type="NCBI Taxonomy" id="457570"/>
    <lineage>
        <taxon>Bacteria</taxon>
        <taxon>Bacillati</taxon>
        <taxon>Bacillota</taxon>
        <taxon>Clostridia</taxon>
        <taxon>Natranaerobiales</taxon>
        <taxon>Natranaerobiaceae</taxon>
        <taxon>Natranaerobius</taxon>
    </lineage>
</organism>
<dbReference type="KEGG" id="nth:Nther_2352"/>
<evidence type="ECO:0000256" key="4">
    <source>
        <dbReference type="ARBA" id="ARBA00022679"/>
    </source>
</evidence>
<dbReference type="InterPro" id="IPR016454">
    <property type="entry name" value="Cysteine_dSase"/>
</dbReference>
<dbReference type="HOGENOM" id="CLU_003433_0_0_9"/>
<reference evidence="12 13" key="2">
    <citation type="journal article" date="2011" name="J. Bacteriol.">
        <title>Complete genome sequence of the anaerobic, halophilic alkalithermophile Natranaerobius thermophilus JW/NM-WN-LF.</title>
        <authorList>
            <person name="Zhao B."/>
            <person name="Mesbah N.M."/>
            <person name="Dalin E."/>
            <person name="Goodwin L."/>
            <person name="Nolan M."/>
            <person name="Pitluck S."/>
            <person name="Chertkov O."/>
            <person name="Brettin T.S."/>
            <person name="Han J."/>
            <person name="Larimer F.W."/>
            <person name="Land M.L."/>
            <person name="Hauser L."/>
            <person name="Kyrpides N."/>
            <person name="Wiegel J."/>
        </authorList>
    </citation>
    <scope>NUCLEOTIDE SEQUENCE [LARGE SCALE GENOMIC DNA]</scope>
    <source>
        <strain evidence="13">ATCC BAA-1301 / DSM 18059 / JW/NM-WN-LF</strain>
    </source>
</reference>
<proteinExistence type="inferred from homology"/>
<keyword evidence="13" id="KW-1185">Reference proteome</keyword>
<dbReference type="FunFam" id="3.40.640.10:FF:000084">
    <property type="entry name" value="IscS-like cysteine desulfurase"/>
    <property type="match status" value="1"/>
</dbReference>
<dbReference type="eggNOG" id="COG1104">
    <property type="taxonomic scope" value="Bacteria"/>
</dbReference>
<dbReference type="PANTHER" id="PTHR11601">
    <property type="entry name" value="CYSTEINE DESULFURYLASE FAMILY MEMBER"/>
    <property type="match status" value="1"/>
</dbReference>
<dbReference type="GO" id="GO:0051536">
    <property type="term" value="F:iron-sulfur cluster binding"/>
    <property type="evidence" value="ECO:0007669"/>
    <property type="project" value="UniProtKB-KW"/>
</dbReference>
<keyword evidence="4 12" id="KW-0808">Transferase</keyword>
<evidence type="ECO:0000256" key="10">
    <source>
        <dbReference type="RuleBase" id="RU004504"/>
    </source>
</evidence>
<sequence length="388" mass="42926">MGSRKIYLDNSATTKVDKEVADVVYKIMTEGYGNPSSLHGLGVTAEDNITKVRSFLMKALKASQGELIFTSGGTEANNLAIRGVAYRENRQGNHLITTEVEHPSVLEVFNSLEDQGYQVTYLPVDHKGIIDLYQLQQAVNDDTILVSIQAVNNETGTIQPVKEAAKLVKDVSHKPVFHCDAVQAVGKIELAPEDWGIDLLTVSAHKFHGPKGVGSLYISPRTRLKPLFYGGGQEQDLRPGTENVPGITGMGKALEKMLKNREQFKELYSLKKHLYDKITLKLGNEVMLIGPEIQEGVPYIMSLAFSGVKAEVMIHALEKRGVYVSAGSACTSNKEGESHVLKAMKIPDDFREGTIRLSFSYHHTMDEIDYAADQVIGVYQELKQYGRR</sequence>
<dbReference type="NCBIfam" id="NF002806">
    <property type="entry name" value="PRK02948.1"/>
    <property type="match status" value="1"/>
</dbReference>
<evidence type="ECO:0000256" key="6">
    <source>
        <dbReference type="ARBA" id="ARBA00022898"/>
    </source>
</evidence>
<dbReference type="InterPro" id="IPR015424">
    <property type="entry name" value="PyrdxlP-dep_Trfase"/>
</dbReference>
<evidence type="ECO:0000256" key="2">
    <source>
        <dbReference type="ARBA" id="ARBA00006490"/>
    </source>
</evidence>
<keyword evidence="8" id="KW-0411">Iron-sulfur</keyword>
<dbReference type="GO" id="GO:0008483">
    <property type="term" value="F:transaminase activity"/>
    <property type="evidence" value="ECO:0007669"/>
    <property type="project" value="UniProtKB-KW"/>
</dbReference>
<dbReference type="EC" id="2.8.1.7" evidence="3"/>
<evidence type="ECO:0000259" key="11">
    <source>
        <dbReference type="Pfam" id="PF00266"/>
    </source>
</evidence>
<feature type="domain" description="Aminotransferase class V" evidence="11">
    <location>
        <begin position="6"/>
        <end position="370"/>
    </location>
</feature>
<evidence type="ECO:0000256" key="5">
    <source>
        <dbReference type="ARBA" id="ARBA00022723"/>
    </source>
</evidence>
<comment type="similarity">
    <text evidence="2">Belongs to the class-V pyridoxal-phosphate-dependent aminotransferase family. NifS/IscS subfamily.</text>
</comment>